<feature type="domain" description="Major facilitator superfamily (MFS) profile" evidence="8">
    <location>
        <begin position="12"/>
        <end position="513"/>
    </location>
</feature>
<dbReference type="GO" id="GO:0022857">
    <property type="term" value="F:transmembrane transporter activity"/>
    <property type="evidence" value="ECO:0007669"/>
    <property type="project" value="InterPro"/>
</dbReference>
<evidence type="ECO:0000313" key="10">
    <source>
        <dbReference type="Proteomes" id="UP000217083"/>
    </source>
</evidence>
<gene>
    <name evidence="9" type="ORF">CIB95_07675</name>
</gene>
<keyword evidence="4 7" id="KW-0812">Transmembrane</keyword>
<dbReference type="NCBIfam" id="TIGR00711">
    <property type="entry name" value="efflux_EmrB"/>
    <property type="match status" value="1"/>
</dbReference>
<reference evidence="9 10" key="2">
    <citation type="submission" date="2017-09" db="EMBL/GenBank/DDBJ databases">
        <title>Bacillus patelloidae sp. nov., isolated from the intestinal tract of a marine limpet.</title>
        <authorList>
            <person name="Liu R."/>
            <person name="Dong C."/>
            <person name="Shao Z."/>
        </authorList>
    </citation>
    <scope>NUCLEOTIDE SEQUENCE [LARGE SCALE GENOMIC DNA]</scope>
    <source>
        <strain evidence="9 10">SA5d-4</strain>
    </source>
</reference>
<keyword evidence="5 7" id="KW-1133">Transmembrane helix</keyword>
<dbReference type="FunFam" id="1.20.1720.10:FF:000004">
    <property type="entry name" value="EmrB/QacA family drug resistance transporter"/>
    <property type="match status" value="1"/>
</dbReference>
<proteinExistence type="predicted"/>
<evidence type="ECO:0000256" key="4">
    <source>
        <dbReference type="ARBA" id="ARBA00022692"/>
    </source>
</evidence>
<feature type="transmembrane region" description="Helical" evidence="7">
    <location>
        <begin position="77"/>
        <end position="103"/>
    </location>
</feature>
<protein>
    <submittedName>
        <fullName evidence="9">MFS transporter</fullName>
    </submittedName>
</protein>
<accession>A0A263BVB2</accession>
<feature type="transmembrane region" description="Helical" evidence="7">
    <location>
        <begin position="164"/>
        <end position="185"/>
    </location>
</feature>
<dbReference type="PRINTS" id="PR01036">
    <property type="entry name" value="TCRTETB"/>
</dbReference>
<feature type="transmembrane region" description="Helical" evidence="7">
    <location>
        <begin position="109"/>
        <end position="127"/>
    </location>
</feature>
<keyword evidence="2" id="KW-0813">Transport</keyword>
<dbReference type="EMBL" id="NPIA01000003">
    <property type="protein sequence ID" value="OZM57508.1"/>
    <property type="molecule type" value="Genomic_DNA"/>
</dbReference>
<evidence type="ECO:0000256" key="2">
    <source>
        <dbReference type="ARBA" id="ARBA00022448"/>
    </source>
</evidence>
<dbReference type="AlphaFoldDB" id="A0A263BVB2"/>
<dbReference type="Pfam" id="PF07690">
    <property type="entry name" value="MFS_1"/>
    <property type="match status" value="1"/>
</dbReference>
<feature type="transmembrane region" description="Helical" evidence="7">
    <location>
        <begin position="12"/>
        <end position="34"/>
    </location>
</feature>
<feature type="transmembrane region" description="Helical" evidence="7">
    <location>
        <begin position="264"/>
        <end position="286"/>
    </location>
</feature>
<organism evidence="9 10">
    <name type="scientific">Lottiidibacillus patelloidae</name>
    <dbReference type="NCBI Taxonomy" id="2670334"/>
    <lineage>
        <taxon>Bacteria</taxon>
        <taxon>Bacillati</taxon>
        <taxon>Bacillota</taxon>
        <taxon>Bacilli</taxon>
        <taxon>Bacillales</taxon>
        <taxon>Bacillaceae</taxon>
        <taxon>Lottiidibacillus</taxon>
    </lineage>
</organism>
<feature type="transmembrane region" description="Helical" evidence="7">
    <location>
        <begin position="331"/>
        <end position="350"/>
    </location>
</feature>
<feature type="transmembrane region" description="Helical" evidence="7">
    <location>
        <begin position="482"/>
        <end position="508"/>
    </location>
</feature>
<comment type="caution">
    <text evidence="9">The sequence shown here is derived from an EMBL/GenBank/DDBJ whole genome shotgun (WGS) entry which is preliminary data.</text>
</comment>
<dbReference type="GO" id="GO:0005886">
    <property type="term" value="C:plasma membrane"/>
    <property type="evidence" value="ECO:0007669"/>
    <property type="project" value="UniProtKB-SubCell"/>
</dbReference>
<feature type="transmembrane region" description="Helical" evidence="7">
    <location>
        <begin position="139"/>
        <end position="158"/>
    </location>
</feature>
<evidence type="ECO:0000256" key="3">
    <source>
        <dbReference type="ARBA" id="ARBA00022475"/>
    </source>
</evidence>
<comment type="subcellular location">
    <subcellularLocation>
        <location evidence="1">Cell membrane</location>
        <topology evidence="1">Multi-pass membrane protein</topology>
    </subcellularLocation>
</comment>
<dbReference type="CDD" id="cd17502">
    <property type="entry name" value="MFS_Azr1_MDR_like"/>
    <property type="match status" value="1"/>
</dbReference>
<dbReference type="Proteomes" id="UP000217083">
    <property type="component" value="Unassembled WGS sequence"/>
</dbReference>
<sequence length="529" mass="58190">MELLDQKKKITIMVAIMAAMLFAALNQTIVGTALPRIISDLGGLEYFSWVFTIYMLTSSVTAILVGKLSDIYGRKPFLIIGLLIFILGSFLTGLSTTIAHLIIFRGIQGFGGGMIMSTAFTAIGDLFSPRERGKWQGMMSGVFGLASVFGPTLGGWIVDHLHWHWVFWVFLPLGLIVLPLIYFLFPTTKQQEKESIDYYGSLFITATMVPLLLAFSWAGTKYEWNSVEILGLLTVSIIAFIIFVRIENKVASPLLPLFLFKNKIFTLSNLVGFTLGAGMFGAIMYMPFFVQGVIGTSAAVSGLVLMPMTLSMVFASAISGQLISKTGKYKILALIGLLIMSTGLFSLSLMDKDTTNITAIINMIIVGLGLGISFPIFTLTIQNSVEHRYLGVATASSQLFRQLGGTVGVSIMGAIMSFRMNDKLQSSFASMPREVEHLSERIENIQSPQLLINPEQLQKVQESLPEALLSTFNNLLLVLTEALSYSLTGVFFAGGIVIFTAFVMTIFLDEIPLRTFNKNRKNNEITENH</sequence>
<dbReference type="PANTHER" id="PTHR23501:SF197">
    <property type="entry name" value="COMD"/>
    <property type="match status" value="1"/>
</dbReference>
<feature type="transmembrane region" description="Helical" evidence="7">
    <location>
        <begin position="356"/>
        <end position="379"/>
    </location>
</feature>
<evidence type="ECO:0000256" key="5">
    <source>
        <dbReference type="ARBA" id="ARBA00022989"/>
    </source>
</evidence>
<dbReference type="InterPro" id="IPR036259">
    <property type="entry name" value="MFS_trans_sf"/>
</dbReference>
<evidence type="ECO:0000259" key="8">
    <source>
        <dbReference type="PROSITE" id="PS50850"/>
    </source>
</evidence>
<feature type="transmembrane region" description="Helical" evidence="7">
    <location>
        <begin position="197"/>
        <end position="218"/>
    </location>
</feature>
<feature type="transmembrane region" description="Helical" evidence="7">
    <location>
        <begin position="298"/>
        <end position="319"/>
    </location>
</feature>
<keyword evidence="3" id="KW-1003">Cell membrane</keyword>
<evidence type="ECO:0000313" key="9">
    <source>
        <dbReference type="EMBL" id="OZM57508.1"/>
    </source>
</evidence>
<dbReference type="PROSITE" id="PS00216">
    <property type="entry name" value="SUGAR_TRANSPORT_1"/>
    <property type="match status" value="1"/>
</dbReference>
<dbReference type="Gene3D" id="1.20.1720.10">
    <property type="entry name" value="Multidrug resistance protein D"/>
    <property type="match status" value="1"/>
</dbReference>
<keyword evidence="10" id="KW-1185">Reference proteome</keyword>
<dbReference type="InterPro" id="IPR020846">
    <property type="entry name" value="MFS_dom"/>
</dbReference>
<feature type="transmembrane region" description="Helical" evidence="7">
    <location>
        <begin position="46"/>
        <end position="65"/>
    </location>
</feature>
<reference evidence="10" key="1">
    <citation type="submission" date="2017-08" db="EMBL/GenBank/DDBJ databases">
        <authorList>
            <person name="Huang Z."/>
        </authorList>
    </citation>
    <scope>NUCLEOTIDE SEQUENCE [LARGE SCALE GENOMIC DNA]</scope>
    <source>
        <strain evidence="10">SA5d-4</strain>
    </source>
</reference>
<feature type="transmembrane region" description="Helical" evidence="7">
    <location>
        <begin position="224"/>
        <end position="244"/>
    </location>
</feature>
<dbReference type="SUPFAM" id="SSF103473">
    <property type="entry name" value="MFS general substrate transporter"/>
    <property type="match status" value="1"/>
</dbReference>
<dbReference type="Gene3D" id="1.20.1250.20">
    <property type="entry name" value="MFS general substrate transporter like domains"/>
    <property type="match status" value="1"/>
</dbReference>
<name>A0A263BVB2_9BACI</name>
<evidence type="ECO:0000256" key="1">
    <source>
        <dbReference type="ARBA" id="ARBA00004651"/>
    </source>
</evidence>
<feature type="transmembrane region" description="Helical" evidence="7">
    <location>
        <begin position="399"/>
        <end position="418"/>
    </location>
</feature>
<dbReference type="PROSITE" id="PS50850">
    <property type="entry name" value="MFS"/>
    <property type="match status" value="1"/>
</dbReference>
<dbReference type="InterPro" id="IPR004638">
    <property type="entry name" value="EmrB-like"/>
</dbReference>
<evidence type="ECO:0000256" key="7">
    <source>
        <dbReference type="SAM" id="Phobius"/>
    </source>
</evidence>
<dbReference type="PANTHER" id="PTHR23501">
    <property type="entry name" value="MAJOR FACILITATOR SUPERFAMILY"/>
    <property type="match status" value="1"/>
</dbReference>
<keyword evidence="6 7" id="KW-0472">Membrane</keyword>
<evidence type="ECO:0000256" key="6">
    <source>
        <dbReference type="ARBA" id="ARBA00023136"/>
    </source>
</evidence>
<dbReference type="InterPro" id="IPR005829">
    <property type="entry name" value="Sugar_transporter_CS"/>
</dbReference>
<dbReference type="InterPro" id="IPR011701">
    <property type="entry name" value="MFS"/>
</dbReference>